<dbReference type="Gene3D" id="2.30.29.30">
    <property type="entry name" value="Pleckstrin-homology domain (PH domain)/Phosphotyrosine-binding domain (PTB)"/>
    <property type="match status" value="1"/>
</dbReference>
<evidence type="ECO:0000313" key="4">
    <source>
        <dbReference type="EMBL" id="KAA3675880.1"/>
    </source>
</evidence>
<dbReference type="InterPro" id="IPR018979">
    <property type="entry name" value="FERM_N"/>
</dbReference>
<feature type="region of interest" description="Disordered" evidence="2">
    <location>
        <begin position="672"/>
        <end position="912"/>
    </location>
</feature>
<dbReference type="FunFam" id="2.30.29.30:FF:000001">
    <property type="entry name" value="Erythrocyte membrane protein band 4.1"/>
    <property type="match status" value="1"/>
</dbReference>
<keyword evidence="5" id="KW-1185">Reference proteome</keyword>
<dbReference type="InterPro" id="IPR000299">
    <property type="entry name" value="FERM_domain"/>
</dbReference>
<feature type="compositionally biased region" description="Acidic residues" evidence="2">
    <location>
        <begin position="127"/>
        <end position="150"/>
    </location>
</feature>
<feature type="compositionally biased region" description="Polar residues" evidence="2">
    <location>
        <begin position="756"/>
        <end position="788"/>
    </location>
</feature>
<feature type="domain" description="FERM" evidence="3">
    <location>
        <begin position="272"/>
        <end position="555"/>
    </location>
</feature>
<comment type="caution">
    <text evidence="4">The sequence shown here is derived from an EMBL/GenBank/DDBJ whole genome shotgun (WGS) entry which is preliminary data.</text>
</comment>
<dbReference type="Gene3D" id="3.10.20.90">
    <property type="entry name" value="Phosphatidylinositol 3-kinase Catalytic Subunit, Chain A, domain 1"/>
    <property type="match status" value="1"/>
</dbReference>
<feature type="region of interest" description="Disordered" evidence="2">
    <location>
        <begin position="604"/>
        <end position="657"/>
    </location>
</feature>
<dbReference type="InterPro" id="IPR019747">
    <property type="entry name" value="FERM_CS"/>
</dbReference>
<dbReference type="SUPFAM" id="SSF54236">
    <property type="entry name" value="Ubiquitin-like"/>
    <property type="match status" value="1"/>
</dbReference>
<dbReference type="PROSITE" id="PS00661">
    <property type="entry name" value="FERM_2"/>
    <property type="match status" value="1"/>
</dbReference>
<feature type="compositionally biased region" description="Polar residues" evidence="2">
    <location>
        <begin position="880"/>
        <end position="894"/>
    </location>
</feature>
<dbReference type="PANTHER" id="PTHR23280:SF21">
    <property type="entry name" value="PROTEIN 4.1 HOMOLOG"/>
    <property type="match status" value="1"/>
</dbReference>
<dbReference type="GO" id="GO:0005886">
    <property type="term" value="C:plasma membrane"/>
    <property type="evidence" value="ECO:0007669"/>
    <property type="project" value="TreeGrafter"/>
</dbReference>
<dbReference type="SUPFAM" id="SSF50729">
    <property type="entry name" value="PH domain-like"/>
    <property type="match status" value="1"/>
</dbReference>
<protein>
    <submittedName>
        <fullName evidence="4">Erythrocyte membrane protein band 4.1</fullName>
    </submittedName>
</protein>
<accession>A0A5J4NKM7</accession>
<feature type="compositionally biased region" description="Low complexity" evidence="2">
    <location>
        <begin position="726"/>
        <end position="737"/>
    </location>
</feature>
<dbReference type="SMART" id="SM00295">
    <property type="entry name" value="B41"/>
    <property type="match status" value="1"/>
</dbReference>
<feature type="compositionally biased region" description="Polar residues" evidence="2">
    <location>
        <begin position="674"/>
        <end position="683"/>
    </location>
</feature>
<feature type="compositionally biased region" description="Acidic residues" evidence="2">
    <location>
        <begin position="840"/>
        <end position="863"/>
    </location>
</feature>
<evidence type="ECO:0000313" key="5">
    <source>
        <dbReference type="Proteomes" id="UP000324629"/>
    </source>
</evidence>
<dbReference type="InterPro" id="IPR011993">
    <property type="entry name" value="PH-like_dom_sf"/>
</dbReference>
<dbReference type="InterPro" id="IPR014352">
    <property type="entry name" value="FERM/acyl-CoA-bd_prot_sf"/>
</dbReference>
<reference evidence="4 5" key="1">
    <citation type="journal article" date="2019" name="Gigascience">
        <title>Whole-genome sequence of the oriental lung fluke Paragonimus westermani.</title>
        <authorList>
            <person name="Oey H."/>
            <person name="Zakrzewski M."/>
            <person name="Narain K."/>
            <person name="Devi K.R."/>
            <person name="Agatsuma T."/>
            <person name="Nawaratna S."/>
            <person name="Gobert G.N."/>
            <person name="Jones M.K."/>
            <person name="Ragan M.A."/>
            <person name="McManus D.P."/>
            <person name="Krause L."/>
        </authorList>
    </citation>
    <scope>NUCLEOTIDE SEQUENCE [LARGE SCALE GENOMIC DNA]</scope>
    <source>
        <strain evidence="4 5">IND2009</strain>
    </source>
</reference>
<feature type="compositionally biased region" description="Basic and acidic residues" evidence="2">
    <location>
        <begin position="191"/>
        <end position="200"/>
    </location>
</feature>
<dbReference type="Pfam" id="PF09380">
    <property type="entry name" value="FERM_C"/>
    <property type="match status" value="1"/>
</dbReference>
<dbReference type="GO" id="GO:0005856">
    <property type="term" value="C:cytoskeleton"/>
    <property type="evidence" value="ECO:0007669"/>
    <property type="project" value="TreeGrafter"/>
</dbReference>
<dbReference type="InterPro" id="IPR019748">
    <property type="entry name" value="FERM_central"/>
</dbReference>
<dbReference type="CDD" id="cd14473">
    <property type="entry name" value="FERM_B-lobe"/>
    <property type="match status" value="1"/>
</dbReference>
<evidence type="ECO:0000256" key="1">
    <source>
        <dbReference type="ARBA" id="ARBA00022553"/>
    </source>
</evidence>
<evidence type="ECO:0000256" key="2">
    <source>
        <dbReference type="SAM" id="MobiDB-lite"/>
    </source>
</evidence>
<feature type="compositionally biased region" description="Polar residues" evidence="2">
    <location>
        <begin position="902"/>
        <end position="912"/>
    </location>
</feature>
<proteinExistence type="predicted"/>
<dbReference type="GO" id="GO:0031032">
    <property type="term" value="P:actomyosin structure organization"/>
    <property type="evidence" value="ECO:0007669"/>
    <property type="project" value="TreeGrafter"/>
</dbReference>
<dbReference type="CDD" id="cd13184">
    <property type="entry name" value="FERM_C_4_1_family"/>
    <property type="match status" value="1"/>
</dbReference>
<dbReference type="SUPFAM" id="SSF47031">
    <property type="entry name" value="Second domain of FERM"/>
    <property type="match status" value="1"/>
</dbReference>
<dbReference type="InterPro" id="IPR018980">
    <property type="entry name" value="FERM_PH-like_C"/>
</dbReference>
<feature type="compositionally biased region" description="Polar residues" evidence="2">
    <location>
        <begin position="701"/>
        <end position="714"/>
    </location>
</feature>
<dbReference type="Gene3D" id="1.20.80.10">
    <property type="match status" value="1"/>
</dbReference>
<dbReference type="PRINTS" id="PR00935">
    <property type="entry name" value="BAND41"/>
</dbReference>
<name>A0A5J4NKM7_9TREM</name>
<dbReference type="Pfam" id="PF00373">
    <property type="entry name" value="FERM_M"/>
    <property type="match status" value="1"/>
</dbReference>
<dbReference type="AlphaFoldDB" id="A0A5J4NKM7"/>
<dbReference type="PRINTS" id="PR00661">
    <property type="entry name" value="ERMFAMILY"/>
</dbReference>
<dbReference type="SMART" id="SM01196">
    <property type="entry name" value="FERM_C"/>
    <property type="match status" value="1"/>
</dbReference>
<dbReference type="PANTHER" id="PTHR23280">
    <property type="entry name" value="4.1 G PROTEIN"/>
    <property type="match status" value="1"/>
</dbReference>
<dbReference type="EMBL" id="QNGE01002264">
    <property type="protein sequence ID" value="KAA3675880.1"/>
    <property type="molecule type" value="Genomic_DNA"/>
</dbReference>
<keyword evidence="1" id="KW-0597">Phosphoprotein</keyword>
<dbReference type="Proteomes" id="UP000324629">
    <property type="component" value="Unassembled WGS sequence"/>
</dbReference>
<dbReference type="PROSITE" id="PS50057">
    <property type="entry name" value="FERM_3"/>
    <property type="match status" value="1"/>
</dbReference>
<dbReference type="InterPro" id="IPR035963">
    <property type="entry name" value="FERM_2"/>
</dbReference>
<dbReference type="Pfam" id="PF09379">
    <property type="entry name" value="FERM_N"/>
    <property type="match status" value="1"/>
</dbReference>
<feature type="region of interest" description="Disordered" evidence="2">
    <location>
        <begin position="1"/>
        <end position="237"/>
    </location>
</feature>
<organism evidence="4 5">
    <name type="scientific">Paragonimus westermani</name>
    <dbReference type="NCBI Taxonomy" id="34504"/>
    <lineage>
        <taxon>Eukaryota</taxon>
        <taxon>Metazoa</taxon>
        <taxon>Spiralia</taxon>
        <taxon>Lophotrochozoa</taxon>
        <taxon>Platyhelminthes</taxon>
        <taxon>Trematoda</taxon>
        <taxon>Digenea</taxon>
        <taxon>Plagiorchiida</taxon>
        <taxon>Troglotremata</taxon>
        <taxon>Troglotrematidae</taxon>
        <taxon>Paragonimus</taxon>
    </lineage>
</organism>
<feature type="compositionally biased region" description="Basic and acidic residues" evidence="2">
    <location>
        <begin position="1"/>
        <end position="14"/>
    </location>
</feature>
<gene>
    <name evidence="4" type="ORF">DEA37_0013006</name>
</gene>
<feature type="compositionally biased region" description="Basic residues" evidence="2">
    <location>
        <begin position="88"/>
        <end position="98"/>
    </location>
</feature>
<dbReference type="GO" id="GO:0008092">
    <property type="term" value="F:cytoskeletal protein binding"/>
    <property type="evidence" value="ECO:0007669"/>
    <property type="project" value="InterPro"/>
</dbReference>
<dbReference type="InterPro" id="IPR029071">
    <property type="entry name" value="Ubiquitin-like_domsf"/>
</dbReference>
<dbReference type="InterPro" id="IPR000798">
    <property type="entry name" value="Ez/rad/moesin-like"/>
</dbReference>
<dbReference type="InterPro" id="IPR019749">
    <property type="entry name" value="Band_41_domain"/>
</dbReference>
<evidence type="ECO:0000259" key="3">
    <source>
        <dbReference type="PROSITE" id="PS50057"/>
    </source>
</evidence>
<sequence>MDEPRERGRSDRSKERRKKRRESGEPSSIEDPRVYHRRKLKQAYEESTEEPYELHNYPQEPNYPEEFEHQNPSEQQFDAGDYGLDRRQKQKSKKPSSRRHPDPDENEYVNAPYVPGSDYPRHPDSIVYEEQEYDDDENDGFDENYPEPEESILSGSNRFRETADDYPQPRRRSSRVSSYTPQNEGAPSHDVMSDSGRHSVTDGTPRALGGNEHEFWNPELEPDGGMQPSHQPTHAPANGLQKFLASFRRPKKSKVTTGALTEHNSSNADHYSLARVIMLDGEEVSYQLDRNDTGQSLLSRVCQMVDIVETDYFGLTYVSNKLRTWSLFSSVCLPTTTDGEQWLFSFQVKFYPPEPTLLQEDITRYQLTLQVRQDIYTGKLPCSWVTQALLGSFMVQAELGDYDEREHGGSTDYLKEFEFVPSPTPQLIQKIAELHKTHVGMKPNQADIKYLETAKRLELYGVDLHPVRDTENVEIYMGVGFHGIVIYRDRLRIGRFAWPKVLRISYKKNNFYLKIRPDNSEPVETVIGFRLLNHHLANRLWKAAVEHHAFFRLKEARSPKGPSTPLTSSYNYTGHTFFQYRTMNINRPHPQFDRSLTKRRTASMPMGLNKTGSMHTLNRAHPRDMTVGRTQDSDSLASKRAGSVQQSLSGRHAGSMGQLYGTVPRAAQLGLSDGRSQMSQQASEMGEHSLSYGGSARDSYTAGSQSHDYLNQRQPLPWNRPAGDRGSSMSGQSGSQSEALRRAQPGAPSHRRPSSPRYTNVRQRGSVDQATPSELSQATVSSRQTGDRTPSGRKPPLGGVPALGGIMLTDAAMTRHSRTSALRASPVPKSRHHKETPQYYDEDEDNFDPPLEYDDDEDDENANEIDYPQTAAHGHRGSQARVSSRNTPTGSFESGRNKYKPNKSSSSHTVSQYLESLPEPVGVIGAKEIYSTFPRKIFSGF</sequence>
<dbReference type="FunFam" id="1.20.80.10:FF:000001">
    <property type="entry name" value="Erythrocyte membrane protein band 4.1"/>
    <property type="match status" value="1"/>
</dbReference>